<dbReference type="OrthoDB" id="9776822at2"/>
<dbReference type="GO" id="GO:0006974">
    <property type="term" value="P:DNA damage response"/>
    <property type="evidence" value="ECO:0007669"/>
    <property type="project" value="TreeGrafter"/>
</dbReference>
<accession>A0A1Q9A591</accession>
<comment type="similarity">
    <text evidence="1">Belongs to the carbohydrate kinase PfkB family.</text>
</comment>
<dbReference type="Proteomes" id="UP000185598">
    <property type="component" value="Unassembled WGS sequence"/>
</dbReference>
<keyword evidence="7" id="KW-1185">Reference proteome</keyword>
<organism evidence="6 7">
    <name type="scientific">Allorhizobium taibaishanense</name>
    <dbReference type="NCBI Taxonomy" id="887144"/>
    <lineage>
        <taxon>Bacteria</taxon>
        <taxon>Pseudomonadati</taxon>
        <taxon>Pseudomonadota</taxon>
        <taxon>Alphaproteobacteria</taxon>
        <taxon>Hyphomicrobiales</taxon>
        <taxon>Rhizobiaceae</taxon>
        <taxon>Rhizobium/Agrobacterium group</taxon>
        <taxon>Allorhizobium</taxon>
    </lineage>
</organism>
<dbReference type="RefSeq" id="WP_075615512.1">
    <property type="nucleotide sequence ID" value="NZ_JACIED010000001.1"/>
</dbReference>
<gene>
    <name evidence="6" type="ORF">BJF91_22265</name>
    <name evidence="5" type="ORF">GGQ71_001076</name>
</gene>
<keyword evidence="3 6" id="KW-0418">Kinase</keyword>
<dbReference type="InterPro" id="IPR011611">
    <property type="entry name" value="PfkB_dom"/>
</dbReference>
<evidence type="ECO:0000256" key="1">
    <source>
        <dbReference type="ARBA" id="ARBA00010688"/>
    </source>
</evidence>
<evidence type="ECO:0000313" key="7">
    <source>
        <dbReference type="Proteomes" id="UP000185598"/>
    </source>
</evidence>
<dbReference type="Pfam" id="PF00294">
    <property type="entry name" value="PfkB"/>
    <property type="match status" value="1"/>
</dbReference>
<evidence type="ECO:0000259" key="4">
    <source>
        <dbReference type="Pfam" id="PF00294"/>
    </source>
</evidence>
<keyword evidence="2 5" id="KW-0808">Transferase</keyword>
<evidence type="ECO:0000256" key="3">
    <source>
        <dbReference type="ARBA" id="ARBA00022777"/>
    </source>
</evidence>
<protein>
    <submittedName>
        <fullName evidence="6">2-dehydro-3-deoxygluconokinase</fullName>
        <ecNumber evidence="5">2.7.1.45</ecNumber>
    </submittedName>
</protein>
<dbReference type="InterPro" id="IPR050306">
    <property type="entry name" value="PfkB_Carbo_kinase"/>
</dbReference>
<reference evidence="5 8" key="2">
    <citation type="submission" date="2020-08" db="EMBL/GenBank/DDBJ databases">
        <title>Genomic Encyclopedia of Type Strains, Phase IV (KMG-IV): sequencing the most valuable type-strain genomes for metagenomic binning, comparative biology and taxonomic classification.</title>
        <authorList>
            <person name="Goeker M."/>
        </authorList>
    </citation>
    <scope>NUCLEOTIDE SEQUENCE [LARGE SCALE GENOMIC DNA]</scope>
    <source>
        <strain evidence="5 8">DSM 100021</strain>
    </source>
</reference>
<dbReference type="GO" id="GO:0005829">
    <property type="term" value="C:cytosol"/>
    <property type="evidence" value="ECO:0007669"/>
    <property type="project" value="TreeGrafter"/>
</dbReference>
<evidence type="ECO:0000256" key="2">
    <source>
        <dbReference type="ARBA" id="ARBA00022679"/>
    </source>
</evidence>
<evidence type="ECO:0000313" key="5">
    <source>
        <dbReference type="EMBL" id="MBB4006840.1"/>
    </source>
</evidence>
<dbReference type="PANTHER" id="PTHR43085">
    <property type="entry name" value="HEXOKINASE FAMILY MEMBER"/>
    <property type="match status" value="1"/>
</dbReference>
<comment type="caution">
    <text evidence="6">The sequence shown here is derived from an EMBL/GenBank/DDBJ whole genome shotgun (WGS) entry which is preliminary data.</text>
</comment>
<dbReference type="AlphaFoldDB" id="A0A1Q9A591"/>
<dbReference type="EMBL" id="JACIED010000001">
    <property type="protein sequence ID" value="MBB4006840.1"/>
    <property type="molecule type" value="Genomic_DNA"/>
</dbReference>
<dbReference type="EMBL" id="MKIN01000022">
    <property type="protein sequence ID" value="OLP49725.1"/>
    <property type="molecule type" value="Genomic_DNA"/>
</dbReference>
<feature type="domain" description="Carbohydrate kinase PfkB" evidence="4">
    <location>
        <begin position="4"/>
        <end position="296"/>
    </location>
</feature>
<dbReference type="InterPro" id="IPR029056">
    <property type="entry name" value="Ribokinase-like"/>
</dbReference>
<dbReference type="GO" id="GO:0008673">
    <property type="term" value="F:2-dehydro-3-deoxygluconokinase activity"/>
    <property type="evidence" value="ECO:0007669"/>
    <property type="project" value="UniProtKB-EC"/>
</dbReference>
<dbReference type="EC" id="2.7.1.45" evidence="5"/>
<dbReference type="GO" id="GO:0019698">
    <property type="term" value="P:D-galacturonate catabolic process"/>
    <property type="evidence" value="ECO:0007669"/>
    <property type="project" value="TreeGrafter"/>
</dbReference>
<sequence length="304" mass="32264">MSRTVLTIGECMVEMAPREDGAYMRNFAGDTFNTAWYLRRMLAAGDSVDYCSAIGSDGISDAMFAFIRDAGIGTDHLRRLGDATVGLYMIELANGERSFSYWRGQSAAKRLAEDRSFLERAVAGRDLILFSGITLAILSPEARRTLLEVLDGARAAGSKIAFDPNMRARLWPDRDTMCAAVTAAAGVADIVLPSFDEDGPSFSDADPEATIARYRAAGATTVVVKNGAGRIHAFDNKDGMVQFDPVPVTDLVDTTAAGDSFNAGFLVARLEGMSMAQALARGAAVSAQVIGKRGALVDIAALAA</sequence>
<dbReference type="CDD" id="cd01166">
    <property type="entry name" value="KdgK"/>
    <property type="match status" value="1"/>
</dbReference>
<dbReference type="Gene3D" id="3.40.1190.20">
    <property type="match status" value="1"/>
</dbReference>
<dbReference type="GO" id="GO:0042840">
    <property type="term" value="P:D-glucuronate catabolic process"/>
    <property type="evidence" value="ECO:0007669"/>
    <property type="project" value="TreeGrafter"/>
</dbReference>
<dbReference type="PROSITE" id="PS00584">
    <property type="entry name" value="PFKB_KINASES_2"/>
    <property type="match status" value="1"/>
</dbReference>
<evidence type="ECO:0000313" key="8">
    <source>
        <dbReference type="Proteomes" id="UP000544107"/>
    </source>
</evidence>
<name>A0A1Q9A591_9HYPH</name>
<dbReference type="InterPro" id="IPR002173">
    <property type="entry name" value="Carboh/pur_kinase_PfkB_CS"/>
</dbReference>
<evidence type="ECO:0000313" key="6">
    <source>
        <dbReference type="EMBL" id="OLP49725.1"/>
    </source>
</evidence>
<dbReference type="STRING" id="887144.BJF91_22265"/>
<proteinExistence type="inferred from homology"/>
<dbReference type="PANTHER" id="PTHR43085:SF15">
    <property type="entry name" value="2-DEHYDRO-3-DEOXYGLUCONOKINASE"/>
    <property type="match status" value="1"/>
</dbReference>
<dbReference type="SUPFAM" id="SSF53613">
    <property type="entry name" value="Ribokinase-like"/>
    <property type="match status" value="1"/>
</dbReference>
<reference evidence="6 7" key="1">
    <citation type="submission" date="2016-09" db="EMBL/GenBank/DDBJ databases">
        <title>Rhizobium oryziradicis sp. nov., isolated from the root of rice.</title>
        <authorList>
            <person name="Zhao J."/>
            <person name="Zhang X."/>
        </authorList>
    </citation>
    <scope>NUCLEOTIDE SEQUENCE [LARGE SCALE GENOMIC DNA]</scope>
    <source>
        <strain evidence="6 7">14971</strain>
    </source>
</reference>
<dbReference type="Proteomes" id="UP000544107">
    <property type="component" value="Unassembled WGS sequence"/>
</dbReference>